<proteinExistence type="predicted"/>
<dbReference type="EMBL" id="BNCH01000005">
    <property type="protein sequence ID" value="GHF01718.1"/>
    <property type="molecule type" value="Genomic_DNA"/>
</dbReference>
<organism evidence="1 2">
    <name type="scientific">Aliiroseovarius zhejiangensis</name>
    <dbReference type="NCBI Taxonomy" id="1632025"/>
    <lineage>
        <taxon>Bacteria</taxon>
        <taxon>Pseudomonadati</taxon>
        <taxon>Pseudomonadota</taxon>
        <taxon>Alphaproteobacteria</taxon>
        <taxon>Rhodobacterales</taxon>
        <taxon>Paracoccaceae</taxon>
        <taxon>Aliiroseovarius</taxon>
    </lineage>
</organism>
<gene>
    <name evidence="1" type="ORF">GCM10016455_23410</name>
</gene>
<reference evidence="2" key="1">
    <citation type="journal article" date="2019" name="Int. J. Syst. Evol. Microbiol.">
        <title>The Global Catalogue of Microorganisms (GCM) 10K type strain sequencing project: providing services to taxonomists for standard genome sequencing and annotation.</title>
        <authorList>
            <consortium name="The Broad Institute Genomics Platform"/>
            <consortium name="The Broad Institute Genome Sequencing Center for Infectious Disease"/>
            <person name="Wu L."/>
            <person name="Ma J."/>
        </authorList>
    </citation>
    <scope>NUCLEOTIDE SEQUENCE [LARGE SCALE GENOMIC DNA]</scope>
    <source>
        <strain evidence="2">KCTC 42443</strain>
    </source>
</reference>
<evidence type="ECO:0000313" key="1">
    <source>
        <dbReference type="EMBL" id="GHF01718.1"/>
    </source>
</evidence>
<accession>A0ABQ3J632</accession>
<sequence length="85" mass="9395">MQRVGQNMHIRITPIDQLVVHPDLAITVVISAHLPVLSSLSPLGMFAKVAQIRSVSDIKLRKISISLTIDSWKVNNTDIKLDPVT</sequence>
<evidence type="ECO:0000313" key="2">
    <source>
        <dbReference type="Proteomes" id="UP000609802"/>
    </source>
</evidence>
<comment type="caution">
    <text evidence="1">The sequence shown here is derived from an EMBL/GenBank/DDBJ whole genome shotgun (WGS) entry which is preliminary data.</text>
</comment>
<name>A0ABQ3J632_9RHOB</name>
<dbReference type="Proteomes" id="UP000609802">
    <property type="component" value="Unassembled WGS sequence"/>
</dbReference>
<keyword evidence="2" id="KW-1185">Reference proteome</keyword>
<protein>
    <submittedName>
        <fullName evidence="1">Uncharacterized protein</fullName>
    </submittedName>
</protein>